<dbReference type="GO" id="GO:0008966">
    <property type="term" value="F:phosphoglucosamine mutase activity"/>
    <property type="evidence" value="ECO:0007669"/>
    <property type="project" value="InterPro"/>
</dbReference>
<reference evidence="12 13" key="1">
    <citation type="submission" date="2016-09" db="EMBL/GenBank/DDBJ databases">
        <title>Genome-resolved meta-omics ties microbial dynamics to process performance in biotechnology for thiocyanate degradation.</title>
        <authorList>
            <person name="Kantor R.S."/>
            <person name="Huddy R.J."/>
            <person name="Iyer R."/>
            <person name="Thomas B.C."/>
            <person name="Brown C.T."/>
            <person name="Anantharaman K."/>
            <person name="Tringe S."/>
            <person name="Hettich R.L."/>
            <person name="Harrison S.T."/>
            <person name="Banfield J.F."/>
        </authorList>
    </citation>
    <scope>NUCLEOTIDE SEQUENCE [LARGE SCALE GENOMIC DNA]</scope>
    <source>
        <strain evidence="12">59-99</strain>
    </source>
</reference>
<evidence type="ECO:0000256" key="2">
    <source>
        <dbReference type="ARBA" id="ARBA00010231"/>
    </source>
</evidence>
<evidence type="ECO:0000256" key="6">
    <source>
        <dbReference type="ARBA" id="ARBA00023235"/>
    </source>
</evidence>
<dbReference type="GO" id="GO:0005829">
    <property type="term" value="C:cytosol"/>
    <property type="evidence" value="ECO:0007669"/>
    <property type="project" value="TreeGrafter"/>
</dbReference>
<dbReference type="PRINTS" id="PR00509">
    <property type="entry name" value="PGMPMM"/>
</dbReference>
<evidence type="ECO:0000259" key="8">
    <source>
        <dbReference type="Pfam" id="PF00408"/>
    </source>
</evidence>
<dbReference type="InterPro" id="IPR005846">
    <property type="entry name" value="A-D-PHexomutase_a/b/a-III"/>
</dbReference>
<dbReference type="InterPro" id="IPR016066">
    <property type="entry name" value="A-D-PHexomutase_CS"/>
</dbReference>
<dbReference type="GO" id="GO:0009252">
    <property type="term" value="P:peptidoglycan biosynthetic process"/>
    <property type="evidence" value="ECO:0007669"/>
    <property type="project" value="TreeGrafter"/>
</dbReference>
<dbReference type="Gene3D" id="3.40.120.10">
    <property type="entry name" value="Alpha-D-Glucose-1,6-Bisphosphate, subunit A, domain 3"/>
    <property type="match status" value="3"/>
</dbReference>
<dbReference type="InterPro" id="IPR036900">
    <property type="entry name" value="A-D-PHexomutase_C_sf"/>
</dbReference>
<evidence type="ECO:0000259" key="9">
    <source>
        <dbReference type="Pfam" id="PF02878"/>
    </source>
</evidence>
<dbReference type="InterPro" id="IPR050060">
    <property type="entry name" value="Phosphoglucosamine_mutase"/>
</dbReference>
<dbReference type="AlphaFoldDB" id="A0A1M3L670"/>
<dbReference type="GO" id="GO:0006048">
    <property type="term" value="P:UDP-N-acetylglucosamine biosynthetic process"/>
    <property type="evidence" value="ECO:0007669"/>
    <property type="project" value="TreeGrafter"/>
</dbReference>
<protein>
    <submittedName>
        <fullName evidence="12">Phosphoglucosamine mutase</fullName>
    </submittedName>
</protein>
<organism evidence="12 13">
    <name type="scientific">Candidatus Kapaibacterium thiocyanatum</name>
    <dbReference type="NCBI Taxonomy" id="1895771"/>
    <lineage>
        <taxon>Bacteria</taxon>
        <taxon>Pseudomonadati</taxon>
        <taxon>Candidatus Kapaibacteriota</taxon>
        <taxon>Candidatus Kapaibacteriia</taxon>
        <taxon>Candidatus Kapaibacteriales</taxon>
        <taxon>Candidatus Kapaibacteriaceae</taxon>
        <taxon>Candidatus Kapaibacterium</taxon>
    </lineage>
</organism>
<dbReference type="NCBIfam" id="TIGR03990">
    <property type="entry name" value="Arch_GlmM"/>
    <property type="match status" value="1"/>
</dbReference>
<evidence type="ECO:0000256" key="7">
    <source>
        <dbReference type="RuleBase" id="RU004326"/>
    </source>
</evidence>
<evidence type="ECO:0000313" key="13">
    <source>
        <dbReference type="Proteomes" id="UP000184233"/>
    </source>
</evidence>
<evidence type="ECO:0000256" key="3">
    <source>
        <dbReference type="ARBA" id="ARBA00022553"/>
    </source>
</evidence>
<dbReference type="PANTHER" id="PTHR42946">
    <property type="entry name" value="PHOSPHOHEXOSE MUTASE"/>
    <property type="match status" value="1"/>
</dbReference>
<evidence type="ECO:0000256" key="4">
    <source>
        <dbReference type="ARBA" id="ARBA00022723"/>
    </source>
</evidence>
<dbReference type="Pfam" id="PF02880">
    <property type="entry name" value="PGM_PMM_III"/>
    <property type="match status" value="1"/>
</dbReference>
<keyword evidence="5 7" id="KW-0460">Magnesium</keyword>
<dbReference type="Gene3D" id="3.30.310.50">
    <property type="entry name" value="Alpha-D-phosphohexomutase, C-terminal domain"/>
    <property type="match status" value="1"/>
</dbReference>
<dbReference type="InterPro" id="IPR005844">
    <property type="entry name" value="A-D-PHexomutase_a/b/a-I"/>
</dbReference>
<dbReference type="Pfam" id="PF02878">
    <property type="entry name" value="PGM_PMM_I"/>
    <property type="match status" value="1"/>
</dbReference>
<sequence>MPLIRSISGLRATLGDSLTPSIVADYTAAFSALQPQGPIVVGRDGRPSGTWIADVVLGTLRACGRTVHMLDLVPTPTVQLFTEHSDAAGGIAITASHNPAPWNGLKFIGADGVFLDAAQNDALWHHVDNRLFVLSADQQSGNVVHVDNAIERHISTILGLSVVQRAPHANGKRVVVDAVNCSGSFIVPKLLERFGYTVIPLHCDGSGIFPHVPEPTAENLTGLGEAVREQRADFGIAVDPDGDRLVLYDEHGEPIGEENTIALATAAVLAYGNTGPVVVNYSTTRVVDDVAAAAKQTTYRAPVGEINVVRRMQNVGAVIGGEGSGGVIYPACHYGRDAMVGIGLVTALLRLKAVTMSAAVAELPRYDMIKTKMTLDHRAAIGPLLDECRKAFADAIIHDDDGLHAAWTDRWVHVRASNTEPIMRIIAEAPSFEEAQRLIARVTDLQERSA</sequence>
<feature type="domain" description="Alpha-D-phosphohexomutase alpha/beta/alpha" evidence="11">
    <location>
        <begin position="260"/>
        <end position="364"/>
    </location>
</feature>
<proteinExistence type="inferred from homology"/>
<comment type="cofactor">
    <cofactor evidence="1">
        <name>Mg(2+)</name>
        <dbReference type="ChEBI" id="CHEBI:18420"/>
    </cofactor>
</comment>
<gene>
    <name evidence="12" type="ORF">BGO89_00330</name>
</gene>
<evidence type="ECO:0000256" key="5">
    <source>
        <dbReference type="ARBA" id="ARBA00022842"/>
    </source>
</evidence>
<dbReference type="SUPFAM" id="SSF55957">
    <property type="entry name" value="Phosphoglucomutase, C-terminal domain"/>
    <property type="match status" value="1"/>
</dbReference>
<dbReference type="InterPro" id="IPR016055">
    <property type="entry name" value="A-D-PHexomutase_a/b/a-I/II/III"/>
</dbReference>
<dbReference type="EMBL" id="MKVH01000002">
    <property type="protein sequence ID" value="OJX61083.1"/>
    <property type="molecule type" value="Genomic_DNA"/>
</dbReference>
<evidence type="ECO:0000259" key="10">
    <source>
        <dbReference type="Pfam" id="PF02879"/>
    </source>
</evidence>
<comment type="similarity">
    <text evidence="2 7">Belongs to the phosphohexose mutase family.</text>
</comment>
<dbReference type="SUPFAM" id="SSF53738">
    <property type="entry name" value="Phosphoglucomutase, first 3 domains"/>
    <property type="match status" value="3"/>
</dbReference>
<dbReference type="PANTHER" id="PTHR42946:SF1">
    <property type="entry name" value="PHOSPHOGLUCOMUTASE (ALPHA-D-GLUCOSE-1,6-BISPHOSPHATE-DEPENDENT)"/>
    <property type="match status" value="1"/>
</dbReference>
<dbReference type="InterPro" id="IPR005841">
    <property type="entry name" value="Alpha-D-phosphohexomutase_SF"/>
</dbReference>
<evidence type="ECO:0000259" key="11">
    <source>
        <dbReference type="Pfam" id="PF02880"/>
    </source>
</evidence>
<keyword evidence="4 7" id="KW-0479">Metal-binding</keyword>
<dbReference type="GO" id="GO:0005975">
    <property type="term" value="P:carbohydrate metabolic process"/>
    <property type="evidence" value="ECO:0007669"/>
    <property type="project" value="InterPro"/>
</dbReference>
<dbReference type="GO" id="GO:0004615">
    <property type="term" value="F:phosphomannomutase activity"/>
    <property type="evidence" value="ECO:0007669"/>
    <property type="project" value="TreeGrafter"/>
</dbReference>
<dbReference type="InterPro" id="IPR005843">
    <property type="entry name" value="A-D-PHexomutase_C"/>
</dbReference>
<dbReference type="Pfam" id="PF02879">
    <property type="entry name" value="PGM_PMM_II"/>
    <property type="match status" value="1"/>
</dbReference>
<dbReference type="Proteomes" id="UP000184233">
    <property type="component" value="Unassembled WGS sequence"/>
</dbReference>
<dbReference type="InterPro" id="IPR005845">
    <property type="entry name" value="A-D-PHexomutase_a/b/a-II"/>
</dbReference>
<feature type="domain" description="Alpha-D-phosphohexomutase C-terminal" evidence="8">
    <location>
        <begin position="410"/>
        <end position="444"/>
    </location>
</feature>
<comment type="caution">
    <text evidence="12">The sequence shown here is derived from an EMBL/GenBank/DDBJ whole genome shotgun (WGS) entry which is preliminary data.</text>
</comment>
<accession>A0A1M3L670</accession>
<name>A0A1M3L670_9BACT</name>
<dbReference type="STRING" id="1895771.BGO89_00330"/>
<feature type="domain" description="Alpha-D-phosphohexomutase alpha/beta/alpha" evidence="10">
    <location>
        <begin position="164"/>
        <end position="252"/>
    </location>
</feature>
<dbReference type="PROSITE" id="PS00710">
    <property type="entry name" value="PGM_PMM"/>
    <property type="match status" value="1"/>
</dbReference>
<dbReference type="InterPro" id="IPR024086">
    <property type="entry name" value="GlmM_arc-type"/>
</dbReference>
<evidence type="ECO:0000313" key="12">
    <source>
        <dbReference type="EMBL" id="OJX61083.1"/>
    </source>
</evidence>
<keyword evidence="3" id="KW-0597">Phosphoprotein</keyword>
<keyword evidence="6" id="KW-0413">Isomerase</keyword>
<feature type="domain" description="Alpha-D-phosphohexomutase alpha/beta/alpha" evidence="9">
    <location>
        <begin position="8"/>
        <end position="129"/>
    </location>
</feature>
<dbReference type="GO" id="GO:0000287">
    <property type="term" value="F:magnesium ion binding"/>
    <property type="evidence" value="ECO:0007669"/>
    <property type="project" value="InterPro"/>
</dbReference>
<dbReference type="Pfam" id="PF00408">
    <property type="entry name" value="PGM_PMM_IV"/>
    <property type="match status" value="1"/>
</dbReference>
<evidence type="ECO:0000256" key="1">
    <source>
        <dbReference type="ARBA" id="ARBA00001946"/>
    </source>
</evidence>